<dbReference type="EMBL" id="SMKL01000010">
    <property type="protein sequence ID" value="TDC53256.1"/>
    <property type="molecule type" value="Genomic_DNA"/>
</dbReference>
<dbReference type="Gene3D" id="2.60.120.260">
    <property type="entry name" value="Galactose-binding domain-like"/>
    <property type="match status" value="1"/>
</dbReference>
<reference evidence="3 4" key="1">
    <citation type="submission" date="2019-02" db="EMBL/GenBank/DDBJ databases">
        <title>Draft genome sequences of novel Actinobacteria.</title>
        <authorList>
            <person name="Sahin N."/>
            <person name="Ay H."/>
            <person name="Saygin H."/>
        </authorList>
    </citation>
    <scope>NUCLEOTIDE SEQUENCE [LARGE SCALE GENOMIC DNA]</scope>
    <source>
        <strain evidence="3 4">KC603</strain>
    </source>
</reference>
<dbReference type="InterPro" id="IPR029058">
    <property type="entry name" value="AB_hydrolase_fold"/>
</dbReference>
<dbReference type="PANTHER" id="PTHR43056:SF10">
    <property type="entry name" value="COCE_NOND FAMILY, PUTATIVE (AFU_ORTHOLOGUE AFUA_7G00600)-RELATED"/>
    <property type="match status" value="1"/>
</dbReference>
<comment type="caution">
    <text evidence="3">The sequence shown here is derived from an EMBL/GenBank/DDBJ whole genome shotgun (WGS) entry which is preliminary data.</text>
</comment>
<dbReference type="Pfam" id="PF02129">
    <property type="entry name" value="Peptidase_S15"/>
    <property type="match status" value="1"/>
</dbReference>
<evidence type="ECO:0000259" key="2">
    <source>
        <dbReference type="SMART" id="SM00939"/>
    </source>
</evidence>
<dbReference type="SUPFAM" id="SSF49785">
    <property type="entry name" value="Galactose-binding domain-like"/>
    <property type="match status" value="1"/>
</dbReference>
<dbReference type="OrthoDB" id="5240615at2"/>
<dbReference type="PANTHER" id="PTHR43056">
    <property type="entry name" value="PEPTIDASE S9 PROLYL OLIGOPEPTIDASE"/>
    <property type="match status" value="1"/>
</dbReference>
<proteinExistence type="predicted"/>
<keyword evidence="4" id="KW-1185">Reference proteome</keyword>
<dbReference type="Gene3D" id="3.40.50.1820">
    <property type="entry name" value="alpha/beta hydrolase"/>
    <property type="match status" value="2"/>
</dbReference>
<evidence type="ECO:0000313" key="4">
    <source>
        <dbReference type="Proteomes" id="UP000295621"/>
    </source>
</evidence>
<keyword evidence="1 3" id="KW-0378">Hydrolase</keyword>
<dbReference type="SMART" id="SM00939">
    <property type="entry name" value="PepX_C"/>
    <property type="match status" value="1"/>
</dbReference>
<dbReference type="InterPro" id="IPR000383">
    <property type="entry name" value="Xaa-Pro-like_dom"/>
</dbReference>
<dbReference type="GO" id="GO:0008239">
    <property type="term" value="F:dipeptidyl-peptidase activity"/>
    <property type="evidence" value="ECO:0007669"/>
    <property type="project" value="InterPro"/>
</dbReference>
<dbReference type="RefSeq" id="WP_131980409.1">
    <property type="nucleotide sequence ID" value="NZ_SMKL01000010.1"/>
</dbReference>
<dbReference type="SUPFAM" id="SSF53474">
    <property type="entry name" value="alpha/beta-Hydrolases"/>
    <property type="match status" value="1"/>
</dbReference>
<feature type="domain" description="Xaa-Pro dipeptidyl-peptidase C-terminal" evidence="2">
    <location>
        <begin position="386"/>
        <end position="623"/>
    </location>
</feature>
<dbReference type="Proteomes" id="UP000295621">
    <property type="component" value="Unassembled WGS sequence"/>
</dbReference>
<dbReference type="InterPro" id="IPR008979">
    <property type="entry name" value="Galactose-bd-like_sf"/>
</dbReference>
<organism evidence="3 4">
    <name type="scientific">Jiangella ureilytica</name>
    <dbReference type="NCBI Taxonomy" id="2530374"/>
    <lineage>
        <taxon>Bacteria</taxon>
        <taxon>Bacillati</taxon>
        <taxon>Actinomycetota</taxon>
        <taxon>Actinomycetes</taxon>
        <taxon>Jiangellales</taxon>
        <taxon>Jiangellaceae</taxon>
        <taxon>Jiangella</taxon>
    </lineage>
</organism>
<dbReference type="AlphaFoldDB" id="A0A4R4RUC8"/>
<sequence>MSADTVAGSLSPLLTETAPELARALRRSALLTPPRFAVAQIDVRTELVTMRDGVRLATDVWLPPELPAPVVAMRTPYGRGADPIAGAFLSFARRGYAVVSQDVRGTGDSEPDIWDYYMYEPDDGYDLVEWIARQDWSDGFVGACGGSYVGQTQWQMAMHPAMSTIVPEVSGLGVAVNTAHYYMFLDAYARVVGKGEGKVALHLTEMEEHVAAETLAGGYFNEPLYQPVPERLLERYPQLRSLSPGERQRRLWELYCAMSCAERAAFVRVATGSPAVTTVDVESLPSVFGQRISHDAHTLPHPDPAELVRSFHAPVLLRTGWYDWGLNDALATWELLMRAAPEPVRTGSRLFVAPSAHNQPGYHEGMAEHPELHHAYGTPTNAEAVLRWYDAVREGRIDEWPAVVYYLMGANEWRSAGAWPVPGARTVALHLGPRGTLRTDAPGAATVPDRYVYDPDDPTPTVGGSIVSYRYPPGSVDVNAVQRRADVLTYTTDVLLDDVDVVGPLRLVLYAASSAVDTDFVARLCDVFPDGRAIQLQSGLLRARYRDLDGEPELLEPGRVYRLEIDMCATANRFAAGHRIRLDISSADFPKYDRNANRGGEPGPPVAAEQLVHHDREYPSHLLLPVVAGRL</sequence>
<name>A0A4R4RUC8_9ACTN</name>
<evidence type="ECO:0000256" key="1">
    <source>
        <dbReference type="ARBA" id="ARBA00022801"/>
    </source>
</evidence>
<gene>
    <name evidence="3" type="ORF">E1212_06185</name>
</gene>
<dbReference type="Pfam" id="PF08530">
    <property type="entry name" value="PepX_C"/>
    <property type="match status" value="1"/>
</dbReference>
<accession>A0A4R4RUC8</accession>
<dbReference type="InterPro" id="IPR013736">
    <property type="entry name" value="Xaa-Pro_dipept_C"/>
</dbReference>
<dbReference type="InterPro" id="IPR005674">
    <property type="entry name" value="CocE/Ser_esterase"/>
</dbReference>
<dbReference type="InterPro" id="IPR050585">
    <property type="entry name" value="Xaa-Pro_dipeptidyl-ppase/CocE"/>
</dbReference>
<protein>
    <submittedName>
        <fullName evidence="3">CocE/NonD family hydrolase</fullName>
    </submittedName>
</protein>
<dbReference type="NCBIfam" id="TIGR00976">
    <property type="entry name" value="CocE_NonD"/>
    <property type="match status" value="2"/>
</dbReference>
<evidence type="ECO:0000313" key="3">
    <source>
        <dbReference type="EMBL" id="TDC53256.1"/>
    </source>
</evidence>